<organism evidence="6 7">
    <name type="scientific">Perilla frutescens var. hirtella</name>
    <name type="common">Perilla citriodora</name>
    <name type="synonym">Perilla setoyensis</name>
    <dbReference type="NCBI Taxonomy" id="608512"/>
    <lineage>
        <taxon>Eukaryota</taxon>
        <taxon>Viridiplantae</taxon>
        <taxon>Streptophyta</taxon>
        <taxon>Embryophyta</taxon>
        <taxon>Tracheophyta</taxon>
        <taxon>Spermatophyta</taxon>
        <taxon>Magnoliopsida</taxon>
        <taxon>eudicotyledons</taxon>
        <taxon>Gunneridae</taxon>
        <taxon>Pentapetalae</taxon>
        <taxon>asterids</taxon>
        <taxon>lamiids</taxon>
        <taxon>Lamiales</taxon>
        <taxon>Lamiaceae</taxon>
        <taxon>Nepetoideae</taxon>
        <taxon>Elsholtzieae</taxon>
        <taxon>Perilla</taxon>
    </lineage>
</organism>
<evidence type="ECO:0000313" key="7">
    <source>
        <dbReference type="Proteomes" id="UP001190926"/>
    </source>
</evidence>
<feature type="compositionally biased region" description="Polar residues" evidence="4">
    <location>
        <begin position="19"/>
        <end position="28"/>
    </location>
</feature>
<dbReference type="Proteomes" id="UP001190926">
    <property type="component" value="Unassembled WGS sequence"/>
</dbReference>
<evidence type="ECO:0000256" key="3">
    <source>
        <dbReference type="ARBA" id="ARBA00022801"/>
    </source>
</evidence>
<name>A0AAD4ILH9_PERFH</name>
<dbReference type="InterPro" id="IPR038765">
    <property type="entry name" value="Papain-like_cys_pep_sf"/>
</dbReference>
<dbReference type="AlphaFoldDB" id="A0AAD4ILH9"/>
<keyword evidence="3" id="KW-0378">Hydrolase</keyword>
<dbReference type="PANTHER" id="PTHR33018:SF31">
    <property type="entry name" value="TRANSPOSASE, PTTA_EN_SPM, PLANT"/>
    <property type="match status" value="1"/>
</dbReference>
<dbReference type="Pfam" id="PF02902">
    <property type="entry name" value="Peptidase_C48"/>
    <property type="match status" value="1"/>
</dbReference>
<evidence type="ECO:0000256" key="1">
    <source>
        <dbReference type="ARBA" id="ARBA00005234"/>
    </source>
</evidence>
<protein>
    <recommendedName>
        <fullName evidence="5">Ubiquitin-like protease family profile domain-containing protein</fullName>
    </recommendedName>
</protein>
<evidence type="ECO:0000256" key="4">
    <source>
        <dbReference type="SAM" id="MobiDB-lite"/>
    </source>
</evidence>
<dbReference type="InterPro" id="IPR004252">
    <property type="entry name" value="Probable_transposase_24"/>
</dbReference>
<accession>A0AAD4ILH9</accession>
<evidence type="ECO:0000313" key="6">
    <source>
        <dbReference type="EMBL" id="KAH6754815.1"/>
    </source>
</evidence>
<sequence>MTSHEDLDPDGSGVDIENDSSGSKSTRANKGRVYLDKLAVLRAKGIKKDVSFNDRGQPIVAVGAEMQSYIGVLTRQYIKVSYKHWNGVPAEAKNFTWDNVTSTPDMLYDPPPACGILKEDWKTFVISRMSEEFQKVSQEQKERRRKNLYPHHLSRKGYAGLREQMKDKLTGDEEIDRAMLWKQARANKKGEFEGEHLTRTIIKIDEFTQQKKGVFCSQHPTQDILIQALETPEHCGRVRAVGGNITPTIYFNLTRGMSSVGKMQEMSRMMIQMNAKIMELENYIKSKDSEEKGSCSVKNNNDIRVIDDEVKIAKVKAKAAHIVKVEGSKGKTHVSPMSNTRDLREANMPKTLKLLYSYSRHALNNGSSIAIRLDDDVFGCELNLFIFIEDVYNLCEFEPISAGCICVYLCFHWIMTVIDPHRETVYLLDPLSHQNRDEQWKHAVDMAIRIFNTSISKKGRKNPLWEIIKSPRQPDSKQCGFYIMRYMKDIVEACRSSKMISLHSLFAGGNYSRNELDEVRAEWAECLQDYVI</sequence>
<dbReference type="EMBL" id="SDAM02029760">
    <property type="protein sequence ID" value="KAH6754815.1"/>
    <property type="molecule type" value="Genomic_DNA"/>
</dbReference>
<feature type="region of interest" description="Disordered" evidence="4">
    <location>
        <begin position="1"/>
        <end position="28"/>
    </location>
</feature>
<comment type="caution">
    <text evidence="6">The sequence shown here is derived from an EMBL/GenBank/DDBJ whole genome shotgun (WGS) entry which is preliminary data.</text>
</comment>
<dbReference type="InterPro" id="IPR003653">
    <property type="entry name" value="Peptidase_C48_C"/>
</dbReference>
<evidence type="ECO:0000256" key="2">
    <source>
        <dbReference type="ARBA" id="ARBA00022670"/>
    </source>
</evidence>
<comment type="similarity">
    <text evidence="1">Belongs to the peptidase C48 family.</text>
</comment>
<evidence type="ECO:0000259" key="5">
    <source>
        <dbReference type="Pfam" id="PF02902"/>
    </source>
</evidence>
<dbReference type="Pfam" id="PF03004">
    <property type="entry name" value="Transposase_24"/>
    <property type="match status" value="1"/>
</dbReference>
<dbReference type="GO" id="GO:0008234">
    <property type="term" value="F:cysteine-type peptidase activity"/>
    <property type="evidence" value="ECO:0007669"/>
    <property type="project" value="InterPro"/>
</dbReference>
<proteinExistence type="inferred from homology"/>
<reference evidence="6 7" key="1">
    <citation type="journal article" date="2021" name="Nat. Commun.">
        <title>Incipient diploidization of the medicinal plant Perilla within 10,000 years.</title>
        <authorList>
            <person name="Zhang Y."/>
            <person name="Shen Q."/>
            <person name="Leng L."/>
            <person name="Zhang D."/>
            <person name="Chen S."/>
            <person name="Shi Y."/>
            <person name="Ning Z."/>
            <person name="Chen S."/>
        </authorList>
    </citation>
    <scope>NUCLEOTIDE SEQUENCE [LARGE SCALE GENOMIC DNA]</scope>
    <source>
        <strain evidence="7">cv. PC099</strain>
    </source>
</reference>
<dbReference type="Gene3D" id="3.40.395.10">
    <property type="entry name" value="Adenoviral Proteinase, Chain A"/>
    <property type="match status" value="1"/>
</dbReference>
<gene>
    <name evidence="6" type="ORF">C2S53_020112</name>
</gene>
<keyword evidence="2" id="KW-0645">Protease</keyword>
<dbReference type="PANTHER" id="PTHR33018">
    <property type="entry name" value="OS10G0338966 PROTEIN-RELATED"/>
    <property type="match status" value="1"/>
</dbReference>
<keyword evidence="7" id="KW-1185">Reference proteome</keyword>
<feature type="domain" description="Ubiquitin-like protease family profile" evidence="5">
    <location>
        <begin position="404"/>
        <end position="524"/>
    </location>
</feature>
<dbReference type="SUPFAM" id="SSF54001">
    <property type="entry name" value="Cysteine proteinases"/>
    <property type="match status" value="1"/>
</dbReference>
<dbReference type="GO" id="GO:0006508">
    <property type="term" value="P:proteolysis"/>
    <property type="evidence" value="ECO:0007669"/>
    <property type="project" value="UniProtKB-KW"/>
</dbReference>